<name>A0AA36MV42_9DINO</name>
<evidence type="ECO:0000313" key="3">
    <source>
        <dbReference type="Proteomes" id="UP001178507"/>
    </source>
</evidence>
<dbReference type="Proteomes" id="UP001178507">
    <property type="component" value="Unassembled WGS sequence"/>
</dbReference>
<evidence type="ECO:0000256" key="1">
    <source>
        <dbReference type="SAM" id="Phobius"/>
    </source>
</evidence>
<keyword evidence="1" id="KW-1133">Transmembrane helix</keyword>
<protein>
    <recommendedName>
        <fullName evidence="4">Transmembrane protein</fullName>
    </recommendedName>
</protein>
<keyword evidence="1" id="KW-0472">Membrane</keyword>
<accession>A0AA36MV42</accession>
<keyword evidence="3" id="KW-1185">Reference proteome</keyword>
<dbReference type="AlphaFoldDB" id="A0AA36MV42"/>
<evidence type="ECO:0008006" key="4">
    <source>
        <dbReference type="Google" id="ProtNLM"/>
    </source>
</evidence>
<keyword evidence="1" id="KW-0812">Transmembrane</keyword>
<proteinExistence type="predicted"/>
<reference evidence="2" key="1">
    <citation type="submission" date="2023-08" db="EMBL/GenBank/DDBJ databases">
        <authorList>
            <person name="Chen Y."/>
            <person name="Shah S."/>
            <person name="Dougan E. K."/>
            <person name="Thang M."/>
            <person name="Chan C."/>
        </authorList>
    </citation>
    <scope>NUCLEOTIDE SEQUENCE</scope>
</reference>
<comment type="caution">
    <text evidence="2">The sequence shown here is derived from an EMBL/GenBank/DDBJ whole genome shotgun (WGS) entry which is preliminary data.</text>
</comment>
<sequence length="144" mass="16418">MGEAKQLISKENFTQWTKDCGVKCIQKQYDEMAIAALKNGRSLQEEMAERGFKDFHQFSKSCPRFNRYCWPIEFAELGSGYVLYFQFLAFLTLIFLTHLCLQAGHQIGKKLGRIRGVTALKGGGRTGFGKKVKNGEHTRYEVPV</sequence>
<evidence type="ECO:0000313" key="2">
    <source>
        <dbReference type="EMBL" id="CAJ1387211.1"/>
    </source>
</evidence>
<feature type="transmembrane region" description="Helical" evidence="1">
    <location>
        <begin position="81"/>
        <end position="101"/>
    </location>
</feature>
<gene>
    <name evidence="2" type="ORF">EVOR1521_LOCUS13333</name>
</gene>
<organism evidence="2 3">
    <name type="scientific">Effrenium voratum</name>
    <dbReference type="NCBI Taxonomy" id="2562239"/>
    <lineage>
        <taxon>Eukaryota</taxon>
        <taxon>Sar</taxon>
        <taxon>Alveolata</taxon>
        <taxon>Dinophyceae</taxon>
        <taxon>Suessiales</taxon>
        <taxon>Symbiodiniaceae</taxon>
        <taxon>Effrenium</taxon>
    </lineage>
</organism>
<dbReference type="EMBL" id="CAUJNA010001480">
    <property type="protein sequence ID" value="CAJ1387211.1"/>
    <property type="molecule type" value="Genomic_DNA"/>
</dbReference>